<organism evidence="2 3">
    <name type="scientific">Dyadobacter soli</name>
    <dbReference type="NCBI Taxonomy" id="659014"/>
    <lineage>
        <taxon>Bacteria</taxon>
        <taxon>Pseudomonadati</taxon>
        <taxon>Bacteroidota</taxon>
        <taxon>Cytophagia</taxon>
        <taxon>Cytophagales</taxon>
        <taxon>Spirosomataceae</taxon>
        <taxon>Dyadobacter</taxon>
    </lineage>
</organism>
<reference evidence="3" key="1">
    <citation type="submission" date="2016-10" db="EMBL/GenBank/DDBJ databases">
        <authorList>
            <person name="Varghese N."/>
            <person name="Submissions S."/>
        </authorList>
    </citation>
    <scope>NUCLEOTIDE SEQUENCE [LARGE SCALE GENOMIC DNA]</scope>
    <source>
        <strain evidence="3">DSM 25329</strain>
    </source>
</reference>
<dbReference type="Pfam" id="PF12385">
    <property type="entry name" value="Peptidase_C70"/>
    <property type="match status" value="1"/>
</dbReference>
<dbReference type="AlphaFoldDB" id="A0A1G8D3Y7"/>
<keyword evidence="1" id="KW-0732">Signal</keyword>
<evidence type="ECO:0000256" key="1">
    <source>
        <dbReference type="SAM" id="SignalP"/>
    </source>
</evidence>
<evidence type="ECO:0000313" key="2">
    <source>
        <dbReference type="EMBL" id="SDH52445.1"/>
    </source>
</evidence>
<dbReference type="Proteomes" id="UP000198748">
    <property type="component" value="Unassembled WGS sequence"/>
</dbReference>
<protein>
    <recommendedName>
        <fullName evidence="4">Peptidase C39-like domain-containing protein</fullName>
    </recommendedName>
</protein>
<dbReference type="EMBL" id="FNAN01000043">
    <property type="protein sequence ID" value="SDH52445.1"/>
    <property type="molecule type" value="Genomic_DNA"/>
</dbReference>
<feature type="signal peptide" evidence="1">
    <location>
        <begin position="1"/>
        <end position="18"/>
    </location>
</feature>
<dbReference type="OrthoDB" id="4312432at2"/>
<accession>A0A1G8D3Y7</accession>
<dbReference type="InterPro" id="IPR022118">
    <property type="entry name" value="Peptidase_C70_AvrRpt2"/>
</dbReference>
<sequence>MKSILILSVIMYALYGHAQSDFAYKVPGLLPVIQQPAPNACWITVTTIMMSWRDSTEYKVDAVARGLGEPWLLFFEMDSGLTAANQEKFAKRIGLTLEPPASYMLTAYRDLLVRHGPLWIITGNNSIHARVLIGLEGKGDYQKTDFVFIDPDKGKIVKENVMKFYQKFEAEARTSNREKWKEDLRIQIYHF</sequence>
<feature type="chain" id="PRO_5011620782" description="Peptidase C39-like domain-containing protein" evidence="1">
    <location>
        <begin position="19"/>
        <end position="191"/>
    </location>
</feature>
<gene>
    <name evidence="2" type="ORF">SAMN04487996_1433</name>
</gene>
<name>A0A1G8D3Y7_9BACT</name>
<keyword evidence="3" id="KW-1185">Reference proteome</keyword>
<proteinExistence type="predicted"/>
<dbReference type="RefSeq" id="WP_090157909.1">
    <property type="nucleotide sequence ID" value="NZ_FNAN01000043.1"/>
</dbReference>
<evidence type="ECO:0008006" key="4">
    <source>
        <dbReference type="Google" id="ProtNLM"/>
    </source>
</evidence>
<evidence type="ECO:0000313" key="3">
    <source>
        <dbReference type="Proteomes" id="UP000198748"/>
    </source>
</evidence>
<dbReference type="STRING" id="659014.SAMN04487996_1433"/>